<name>A0ABS3ZXH3_9BRAD</name>
<evidence type="ECO:0008006" key="3">
    <source>
        <dbReference type="Google" id="ProtNLM"/>
    </source>
</evidence>
<accession>A0ABS3ZXH3</accession>
<protein>
    <recommendedName>
        <fullName evidence="3">DUF995 domain-containing protein</fullName>
    </recommendedName>
</protein>
<reference evidence="1 2" key="1">
    <citation type="submission" date="2021-03" db="EMBL/GenBank/DDBJ databases">
        <title>Genome Sequence of Bradyrhizobium vignae strain ISRA400.</title>
        <authorList>
            <person name="Tisa L.S."/>
            <person name="Svistoonoff S."/>
            <person name="Hocher V."/>
            <person name="Fall S."/>
            <person name="Zaiya A."/>
            <person name="Naing D."/>
            <person name="Niang N."/>
            <person name="Diouf A."/>
            <person name="Dasylva M.C."/>
            <person name="Toure O."/>
            <person name="Gueye M."/>
            <person name="Gully D."/>
            <person name="Tisseyre P."/>
            <person name="Simpson S."/>
            <person name="Morris K."/>
            <person name="Thomas W.K."/>
        </authorList>
    </citation>
    <scope>NUCLEOTIDE SEQUENCE [LARGE SCALE GENOMIC DNA]</scope>
    <source>
        <strain evidence="1 2">ISRA400</strain>
    </source>
</reference>
<dbReference type="RefSeq" id="WP_209295432.1">
    <property type="nucleotide sequence ID" value="NZ_JAGIKT010000038.1"/>
</dbReference>
<gene>
    <name evidence="1" type="ORF">JWS04_17520</name>
</gene>
<organism evidence="1 2">
    <name type="scientific">Bradyrhizobium vignae</name>
    <dbReference type="NCBI Taxonomy" id="1549949"/>
    <lineage>
        <taxon>Bacteria</taxon>
        <taxon>Pseudomonadati</taxon>
        <taxon>Pseudomonadota</taxon>
        <taxon>Alphaproteobacteria</taxon>
        <taxon>Hyphomicrobiales</taxon>
        <taxon>Nitrobacteraceae</taxon>
        <taxon>Bradyrhizobium</taxon>
    </lineage>
</organism>
<evidence type="ECO:0000313" key="2">
    <source>
        <dbReference type="Proteomes" id="UP000669317"/>
    </source>
</evidence>
<evidence type="ECO:0000313" key="1">
    <source>
        <dbReference type="EMBL" id="MBP0112848.1"/>
    </source>
</evidence>
<dbReference type="Proteomes" id="UP000669317">
    <property type="component" value="Unassembled WGS sequence"/>
</dbReference>
<dbReference type="EMBL" id="JAGIKT010000038">
    <property type="protein sequence ID" value="MBP0112848.1"/>
    <property type="molecule type" value="Genomic_DNA"/>
</dbReference>
<keyword evidence="2" id="KW-1185">Reference proteome</keyword>
<sequence length="171" mass="18932">MQGLRRPAGRLHEELRWPRLQDRVPDVPEGLQKVRLTESKNQLARCLIAALTTGIGGLVTLDAGFVAAESVRTLSGAQIRAAFTGKQLTDEVHYSFVYDGDGTLRTYSIGAKQVGKWRIQKDEICLYIKEMGDDCYRVTQSGKRFELKPTGLGGPIDGILEPAYHGDGEKR</sequence>
<comment type="caution">
    <text evidence="1">The sequence shown here is derived from an EMBL/GenBank/DDBJ whole genome shotgun (WGS) entry which is preliminary data.</text>
</comment>
<proteinExistence type="predicted"/>